<dbReference type="PANTHER" id="PTHR11440">
    <property type="entry name" value="LECITHIN-CHOLESTEROL ACYLTRANSFERASE-RELATED"/>
    <property type="match status" value="1"/>
</dbReference>
<dbReference type="GO" id="GO:0006629">
    <property type="term" value="P:lipid metabolic process"/>
    <property type="evidence" value="ECO:0007669"/>
    <property type="project" value="InterPro"/>
</dbReference>
<dbReference type="InterPro" id="IPR029058">
    <property type="entry name" value="AB_hydrolase_fold"/>
</dbReference>
<feature type="signal peptide" evidence="1">
    <location>
        <begin position="1"/>
        <end position="16"/>
    </location>
</feature>
<dbReference type="SUPFAM" id="SSF53474">
    <property type="entry name" value="alpha/beta-Hydrolases"/>
    <property type="match status" value="1"/>
</dbReference>
<keyword evidence="1" id="KW-0732">Signal</keyword>
<dbReference type="Pfam" id="PF02450">
    <property type="entry name" value="LCAT"/>
    <property type="match status" value="1"/>
</dbReference>
<dbReference type="AlphaFoldDB" id="A0A5J4WZ51"/>
<feature type="non-terminal residue" evidence="2">
    <location>
        <position position="577"/>
    </location>
</feature>
<protein>
    <submittedName>
        <fullName evidence="2">Putative phospholipase A1</fullName>
    </submittedName>
</protein>
<dbReference type="GO" id="GO:0008374">
    <property type="term" value="F:O-acyltransferase activity"/>
    <property type="evidence" value="ECO:0007669"/>
    <property type="project" value="InterPro"/>
</dbReference>
<dbReference type="InterPro" id="IPR003386">
    <property type="entry name" value="LACT/PDAT_acylTrfase"/>
</dbReference>
<accession>A0A5J4WZ51</accession>
<proteinExistence type="predicted"/>
<evidence type="ECO:0000313" key="2">
    <source>
        <dbReference type="EMBL" id="KAA6399746.1"/>
    </source>
</evidence>
<dbReference type="EMBL" id="SNRW01000689">
    <property type="protein sequence ID" value="KAA6399746.1"/>
    <property type="molecule type" value="Genomic_DNA"/>
</dbReference>
<comment type="caution">
    <text evidence="2">The sequence shown here is derived from an EMBL/GenBank/DDBJ whole genome shotgun (WGS) entry which is preliminary data.</text>
</comment>
<dbReference type="Gene3D" id="3.40.50.1820">
    <property type="entry name" value="alpha/beta hydrolase"/>
    <property type="match status" value="1"/>
</dbReference>
<evidence type="ECO:0000313" key="3">
    <source>
        <dbReference type="Proteomes" id="UP000324800"/>
    </source>
</evidence>
<evidence type="ECO:0000256" key="1">
    <source>
        <dbReference type="SAM" id="SignalP"/>
    </source>
</evidence>
<organism evidence="2 3">
    <name type="scientific">Streblomastix strix</name>
    <dbReference type="NCBI Taxonomy" id="222440"/>
    <lineage>
        <taxon>Eukaryota</taxon>
        <taxon>Metamonada</taxon>
        <taxon>Preaxostyla</taxon>
        <taxon>Oxymonadida</taxon>
        <taxon>Streblomastigidae</taxon>
        <taxon>Streblomastix</taxon>
    </lineage>
</organism>
<dbReference type="Proteomes" id="UP000324800">
    <property type="component" value="Unassembled WGS sequence"/>
</dbReference>
<sequence length="577" mass="64850">MLLIFVLSAISLCAKFEKGRLYYETVQVDEKGVVTRDYNDYSQDTDFFKSEKITSFKKLQTQLNSTDPSFNIIPKDGFSSLRTATVLTQEEQSCRAVRTSHAFYLYALYGLTARAIEEKDIAPSITALIRSGPNKIQYSNVPEERQEEFQDIEIDQICANSDTISWTKFGLNKAGVFDSACFPNSVVPDETNACSDGETIPESHLKGYTEANFYEADENTMKDLLIRFGVVQTQITIGMEGSYKALIGWETRDSQEYWLAVVYVNSRYELDYTIPIEKNSKYEGKVIVNLENIGEDPESDPVDCKLQPTDPACTGDCADSTQKTKDECACIVGDIRTECGGSGEKSGSVSLRVQTSGTINSSVLFIPGVGGSILNIKIKEKNGKETEQQIWPCLIDKGNLVQRYLTGLINPETLELVPFEDNVKIYANDKDFGLYAIDYLVPDLPLPHDLRAEFHDLIEMFQQNGYQPGTSLWGYPYDWRQDISLACIQEPLRQRIIQAYNSCGQQKISIISHSQGGLVFKIFAALHPDDVQRYVKRWVTIGSPFQGSPVVMCGIIFGYNFHLPAFMLQPKVFLQVL</sequence>
<feature type="chain" id="PRO_5023826154" evidence="1">
    <location>
        <begin position="17"/>
        <end position="577"/>
    </location>
</feature>
<gene>
    <name evidence="2" type="ORF">EZS28_004724</name>
</gene>
<dbReference type="OrthoDB" id="10251463at2759"/>
<name>A0A5J4WZ51_9EUKA</name>
<reference evidence="2 3" key="1">
    <citation type="submission" date="2019-03" db="EMBL/GenBank/DDBJ databases">
        <title>Single cell metagenomics reveals metabolic interactions within the superorganism composed of flagellate Streblomastix strix and complex community of Bacteroidetes bacteria on its surface.</title>
        <authorList>
            <person name="Treitli S.C."/>
            <person name="Kolisko M."/>
            <person name="Husnik F."/>
            <person name="Keeling P."/>
            <person name="Hampl V."/>
        </authorList>
    </citation>
    <scope>NUCLEOTIDE SEQUENCE [LARGE SCALE GENOMIC DNA]</scope>
    <source>
        <strain evidence="2">ST1C</strain>
    </source>
</reference>